<dbReference type="Pfam" id="PF21047">
    <property type="entry name" value="HEAT_Maestro"/>
    <property type="match status" value="1"/>
</dbReference>
<evidence type="ECO:0000313" key="5">
    <source>
        <dbReference type="Ensembl" id="ENSUPAP00010012940.1"/>
    </source>
</evidence>
<dbReference type="GO" id="GO:0005737">
    <property type="term" value="C:cytoplasm"/>
    <property type="evidence" value="ECO:0007669"/>
    <property type="project" value="TreeGrafter"/>
</dbReference>
<keyword evidence="6" id="KW-1185">Reference proteome</keyword>
<gene>
    <name evidence="5" type="primary">MROH9</name>
</gene>
<feature type="domain" description="Maestro-like HEAT-repeats" evidence="3">
    <location>
        <begin position="128"/>
        <end position="357"/>
    </location>
</feature>
<dbReference type="Pfam" id="PF23227">
    <property type="entry name" value="HEAT_MROH2B_C"/>
    <property type="match status" value="1"/>
</dbReference>
<accession>A0A8D2KGY1</accession>
<dbReference type="InterPro" id="IPR055406">
    <property type="entry name" value="HEAT_Maestro"/>
</dbReference>
<name>A0A8D2KGY1_UROPR</name>
<dbReference type="InterPro" id="IPR011989">
    <property type="entry name" value="ARM-like"/>
</dbReference>
<proteinExistence type="predicted"/>
<feature type="domain" description="Maestro/Maestro-like HEAT-repeats" evidence="4">
    <location>
        <begin position="545"/>
        <end position="796"/>
    </location>
</feature>
<organism evidence="5 6">
    <name type="scientific">Urocitellus parryii</name>
    <name type="common">Arctic ground squirrel</name>
    <name type="synonym">Spermophilus parryii</name>
    <dbReference type="NCBI Taxonomy" id="9999"/>
    <lineage>
        <taxon>Eukaryota</taxon>
        <taxon>Metazoa</taxon>
        <taxon>Chordata</taxon>
        <taxon>Craniata</taxon>
        <taxon>Vertebrata</taxon>
        <taxon>Euteleostomi</taxon>
        <taxon>Mammalia</taxon>
        <taxon>Eutheria</taxon>
        <taxon>Euarchontoglires</taxon>
        <taxon>Glires</taxon>
        <taxon>Rodentia</taxon>
        <taxon>Sciuromorpha</taxon>
        <taxon>Sciuridae</taxon>
        <taxon>Xerinae</taxon>
        <taxon>Marmotini</taxon>
        <taxon>Urocitellus</taxon>
    </lineage>
</organism>
<evidence type="ECO:0000256" key="1">
    <source>
        <dbReference type="ARBA" id="ARBA00022737"/>
    </source>
</evidence>
<protein>
    <submittedName>
        <fullName evidence="5">Maestro heat like repeat family member 9</fullName>
    </submittedName>
</protein>
<dbReference type="InterPro" id="IPR016024">
    <property type="entry name" value="ARM-type_fold"/>
</dbReference>
<keyword evidence="1" id="KW-0677">Repeat</keyword>
<dbReference type="Gene3D" id="1.25.10.10">
    <property type="entry name" value="Leucine-rich Repeat Variant"/>
    <property type="match status" value="1"/>
</dbReference>
<reference evidence="5" key="1">
    <citation type="submission" date="2025-08" db="UniProtKB">
        <authorList>
            <consortium name="Ensembl"/>
        </authorList>
    </citation>
    <scope>IDENTIFICATION</scope>
</reference>
<evidence type="ECO:0000256" key="2">
    <source>
        <dbReference type="SAM" id="MobiDB-lite"/>
    </source>
</evidence>
<dbReference type="PANTHER" id="PTHR23120">
    <property type="entry name" value="MAESTRO-RELATED HEAT DOMAIN-CONTAINING"/>
    <property type="match status" value="1"/>
</dbReference>
<dbReference type="Proteomes" id="UP000694417">
    <property type="component" value="Unplaced"/>
</dbReference>
<evidence type="ECO:0000259" key="3">
    <source>
        <dbReference type="Pfam" id="PF21047"/>
    </source>
</evidence>
<evidence type="ECO:0000259" key="4">
    <source>
        <dbReference type="Pfam" id="PF23227"/>
    </source>
</evidence>
<dbReference type="GeneTree" id="ENSGT00940000162280"/>
<feature type="region of interest" description="Disordered" evidence="2">
    <location>
        <begin position="838"/>
        <end position="863"/>
    </location>
</feature>
<evidence type="ECO:0000313" key="6">
    <source>
        <dbReference type="Proteomes" id="UP000694417"/>
    </source>
</evidence>
<sequence length="888" mass="101116">WLGAAGTTQDLVWFNAINELWNAFAGLLCHQSMVLAINSSFVDPVLQYESQLNVTEASFRMLLALPNFGKLRALGIGNEDLEDQESLYQNILHIFEDTLLILVSKDLYKLQILREMVLWVKEERLYLQEETLTIISRVLCFASKKVQGDTSVDAPCLGVLAAELSLLCCHAENDIMNQASMGLHHLLCIAKWQNDLEKNSPINYNALGSYCHLTTVPQVEIQPQTLQRDKLKIAQSVGNTLLPSLLTDFVWTLLMKLSEASFEIASEAASILKLTLQYHSQKVIMVSKIVNFIYKKLREDPSHSMKHSMLRVTTSLTRTSPKKVIFQLMDYPVPADDTLILMWQAAGSEGSVAPLVLKTILLILKGKPGETEEDMEEKRRFSLDATNMMPVAASQALCTFLPVGSYKKAVAQFFPHLLLALMLQLFYSSQLRVMPQDRPLYARDALRALLNSSGLQEVDAALKKKNCWNQFSQALYHQLGVHLIAKTLSEFNFPQFPETLHYFYKISVEGPRRSEDNIVTIIFFTELLNNFFKDPFPEEFMVLYKNWINDSNPVVSKLSLQKIANMAPVINEIENVCSLLTSILEAFHSKEHTVVIRALLTLRKLLCKLDRVIYSSLCAKIASSYCRLMDHNNGGIRSMAIRHFGELLKDMSQFTWMLNPLALGALVPLILFLEDKEIRVSKACQYALRGCASQLRWPTPVYLKDENYNFELVVLNICNHLAASHESHISGLISDTLGFLGSSRLYLRRGSVILGWSFLASERELLQTKCPFTVAVIEKTVRDEDPVVRELAKKTRDIFREIAHTMTSSTIKQTFRRWFKFIYTRKLKPLYNWPKDYTHTPADPTKGSKEGFVEEGEEEEEEEILIKSYRCEAILEQAEEDESDFPSL</sequence>
<reference evidence="5" key="2">
    <citation type="submission" date="2025-09" db="UniProtKB">
        <authorList>
            <consortium name="Ensembl"/>
        </authorList>
    </citation>
    <scope>IDENTIFICATION</scope>
</reference>
<dbReference type="InterPro" id="IPR045206">
    <property type="entry name" value="Maestro_heat-like_prot"/>
</dbReference>
<dbReference type="PANTHER" id="PTHR23120:SF5">
    <property type="entry name" value="MAESTRO HEAT-LIKE REPEAT FAMILY MEMBER 9"/>
    <property type="match status" value="1"/>
</dbReference>
<dbReference type="InterPro" id="IPR048465">
    <property type="entry name" value="Maestro-like_HEAT"/>
</dbReference>
<dbReference type="AlphaFoldDB" id="A0A8D2KGY1"/>
<feature type="compositionally biased region" description="Acidic residues" evidence="2">
    <location>
        <begin position="853"/>
        <end position="863"/>
    </location>
</feature>
<dbReference type="Ensembl" id="ENSUPAT00010014839.1">
    <property type="protein sequence ID" value="ENSUPAP00010012940.1"/>
    <property type="gene ID" value="ENSUPAG00010010467.1"/>
</dbReference>
<dbReference type="SUPFAM" id="SSF48371">
    <property type="entry name" value="ARM repeat"/>
    <property type="match status" value="1"/>
</dbReference>